<organism evidence="1 2">
    <name type="scientific">Dissostichus mawsoni</name>
    <name type="common">Antarctic cod</name>
    <dbReference type="NCBI Taxonomy" id="36200"/>
    <lineage>
        <taxon>Eukaryota</taxon>
        <taxon>Metazoa</taxon>
        <taxon>Chordata</taxon>
        <taxon>Craniata</taxon>
        <taxon>Vertebrata</taxon>
        <taxon>Euteleostomi</taxon>
        <taxon>Actinopterygii</taxon>
        <taxon>Neopterygii</taxon>
        <taxon>Teleostei</taxon>
        <taxon>Neoteleostei</taxon>
        <taxon>Acanthomorphata</taxon>
        <taxon>Eupercaria</taxon>
        <taxon>Perciformes</taxon>
        <taxon>Notothenioidei</taxon>
        <taxon>Nototheniidae</taxon>
        <taxon>Dissostichus</taxon>
    </lineage>
</organism>
<comment type="caution">
    <text evidence="1">The sequence shown here is derived from an EMBL/GenBank/DDBJ whole genome shotgun (WGS) entry which is preliminary data.</text>
</comment>
<sequence length="82" mass="9524">MCMGCDHVTKNRSLTLHLHCIQRNCDLWMVVHVQDCHSESFIDQKVVEDIMNLVIPGAFGLIKSIQRAQKGLRIYLHQTLRH</sequence>
<evidence type="ECO:0000313" key="1">
    <source>
        <dbReference type="EMBL" id="KAF3845559.1"/>
    </source>
</evidence>
<dbReference type="AlphaFoldDB" id="A0A7J5Y9W8"/>
<evidence type="ECO:0000313" key="2">
    <source>
        <dbReference type="Proteomes" id="UP000518266"/>
    </source>
</evidence>
<accession>A0A7J5Y9W8</accession>
<reference evidence="1 2" key="1">
    <citation type="submission" date="2020-03" db="EMBL/GenBank/DDBJ databases">
        <title>Dissostichus mawsoni Genome sequencing and assembly.</title>
        <authorList>
            <person name="Park H."/>
        </authorList>
    </citation>
    <scope>NUCLEOTIDE SEQUENCE [LARGE SCALE GENOMIC DNA]</scope>
    <source>
        <strain evidence="1">DM0001</strain>
        <tissue evidence="1">Muscle</tissue>
    </source>
</reference>
<keyword evidence="2" id="KW-1185">Reference proteome</keyword>
<dbReference type="EMBL" id="JAAKFY010000015">
    <property type="protein sequence ID" value="KAF3845559.1"/>
    <property type="molecule type" value="Genomic_DNA"/>
</dbReference>
<proteinExistence type="predicted"/>
<protein>
    <submittedName>
        <fullName evidence="1">Uncharacterized protein</fullName>
    </submittedName>
</protein>
<dbReference type="Proteomes" id="UP000518266">
    <property type="component" value="Unassembled WGS sequence"/>
</dbReference>
<gene>
    <name evidence="1" type="ORF">F7725_008722</name>
</gene>
<name>A0A7J5Y9W8_DISMA</name>